<dbReference type="PROSITE" id="PS51112">
    <property type="entry name" value="AMMECR1"/>
    <property type="match status" value="1"/>
</dbReference>
<feature type="non-terminal residue" evidence="2">
    <location>
        <position position="1"/>
    </location>
</feature>
<dbReference type="EMBL" id="BARS01010868">
    <property type="protein sequence ID" value="GAF98069.1"/>
    <property type="molecule type" value="Genomic_DNA"/>
</dbReference>
<dbReference type="Pfam" id="PF01871">
    <property type="entry name" value="AMMECR1"/>
    <property type="match status" value="1"/>
</dbReference>
<evidence type="ECO:0000259" key="1">
    <source>
        <dbReference type="PROSITE" id="PS51112"/>
    </source>
</evidence>
<sequence length="181" mass="20226">LLDLARKTLAKVALSGSVPRIDTNDVPRSLVQPKACFVTLTKKGEVRGCIGGFFPREPLFMAVVNMTYRAAMRDKRFKPVGADELGEIEIEISVLTVPRPLRFNSPEDLLARLRPGADGVILRVGRRQSTYLPQVWQQMPSKEVFLSNLARKAGLPPTAWRQPGVSVLTYQVEAFHEEQAR</sequence>
<name>X0TXS0_9ZZZZ</name>
<dbReference type="InterPro" id="IPR023473">
    <property type="entry name" value="AMMECR1"/>
</dbReference>
<dbReference type="InterPro" id="IPR036071">
    <property type="entry name" value="AMMECR1_dom_sf"/>
</dbReference>
<dbReference type="PANTHER" id="PTHR13016:SF0">
    <property type="entry name" value="AMME SYNDROME CANDIDATE GENE 1 PROTEIN"/>
    <property type="match status" value="1"/>
</dbReference>
<evidence type="ECO:0000313" key="2">
    <source>
        <dbReference type="EMBL" id="GAF98069.1"/>
    </source>
</evidence>
<dbReference type="Gene3D" id="3.30.1490.150">
    <property type="entry name" value="Hypothetical protein ph0010, domain 2"/>
    <property type="match status" value="1"/>
</dbReference>
<feature type="domain" description="AMMECR1" evidence="1">
    <location>
        <begin position="1"/>
        <end position="181"/>
    </location>
</feature>
<proteinExistence type="predicted"/>
<dbReference type="NCBIfam" id="TIGR00296">
    <property type="entry name" value="TIGR00296 family protein"/>
    <property type="match status" value="1"/>
</dbReference>
<dbReference type="PANTHER" id="PTHR13016">
    <property type="entry name" value="AMMECR1 HOMOLOG"/>
    <property type="match status" value="1"/>
</dbReference>
<gene>
    <name evidence="2" type="ORF">S01H1_19976</name>
</gene>
<dbReference type="InterPro" id="IPR027485">
    <property type="entry name" value="AMMECR1_N"/>
</dbReference>
<organism evidence="2">
    <name type="scientific">marine sediment metagenome</name>
    <dbReference type="NCBI Taxonomy" id="412755"/>
    <lineage>
        <taxon>unclassified sequences</taxon>
        <taxon>metagenomes</taxon>
        <taxon>ecological metagenomes</taxon>
    </lineage>
</organism>
<reference evidence="2" key="1">
    <citation type="journal article" date="2014" name="Front. Microbiol.">
        <title>High frequency of phylogenetically diverse reductive dehalogenase-homologous genes in deep subseafloor sedimentary metagenomes.</title>
        <authorList>
            <person name="Kawai M."/>
            <person name="Futagami T."/>
            <person name="Toyoda A."/>
            <person name="Takaki Y."/>
            <person name="Nishi S."/>
            <person name="Hori S."/>
            <person name="Arai W."/>
            <person name="Tsubouchi T."/>
            <person name="Morono Y."/>
            <person name="Uchiyama I."/>
            <person name="Ito T."/>
            <person name="Fujiyama A."/>
            <person name="Inagaki F."/>
            <person name="Takami H."/>
        </authorList>
    </citation>
    <scope>NUCLEOTIDE SEQUENCE</scope>
    <source>
        <strain evidence="2">Expedition CK06-06</strain>
    </source>
</reference>
<accession>X0TXS0</accession>
<dbReference type="InterPro" id="IPR002733">
    <property type="entry name" value="AMMECR1_domain"/>
</dbReference>
<dbReference type="AlphaFoldDB" id="X0TXS0"/>
<protein>
    <recommendedName>
        <fullName evidence="1">AMMECR1 domain-containing protein</fullName>
    </recommendedName>
</protein>
<dbReference type="Gene3D" id="3.30.700.20">
    <property type="entry name" value="Hypothetical protein ph0010, domain 1"/>
    <property type="match status" value="1"/>
</dbReference>
<dbReference type="SUPFAM" id="SSF143447">
    <property type="entry name" value="AMMECR1-like"/>
    <property type="match status" value="1"/>
</dbReference>
<dbReference type="NCBIfam" id="TIGR04335">
    <property type="entry name" value="AmmeMemoSam_A"/>
    <property type="match status" value="1"/>
</dbReference>
<comment type="caution">
    <text evidence="2">The sequence shown here is derived from an EMBL/GenBank/DDBJ whole genome shotgun (WGS) entry which is preliminary data.</text>
</comment>
<dbReference type="InterPro" id="IPR027623">
    <property type="entry name" value="AmmeMemoSam_A"/>
</dbReference>